<evidence type="ECO:0000259" key="6">
    <source>
        <dbReference type="Pfam" id="PF00817"/>
    </source>
</evidence>
<feature type="domain" description="DNA polymerase Y-family little finger" evidence="7">
    <location>
        <begin position="213"/>
        <end position="315"/>
    </location>
</feature>
<gene>
    <name evidence="8" type="ORF">SAMN07250955_102242</name>
</gene>
<dbReference type="EC" id="2.7.7.7" evidence="2"/>
<evidence type="ECO:0000259" key="7">
    <source>
        <dbReference type="Pfam" id="PF11799"/>
    </source>
</evidence>
<dbReference type="Pfam" id="PF11799">
    <property type="entry name" value="IMS_C"/>
    <property type="match status" value="1"/>
</dbReference>
<comment type="function">
    <text evidence="4">Poorly processive, error-prone DNA polymerase involved in untargeted mutagenesis. Copies undamaged DNA at stalled replication forks, which arise in vivo from mismatched or misaligned primer ends. These misaligned primers can be extended by PolIV. Exhibits no 3'-5' exonuclease (proofreading) activity. May be involved in translesional synthesis, in conjunction with the beta clamp from PolIII.</text>
</comment>
<reference evidence="8 9" key="1">
    <citation type="submission" date="2017-06" db="EMBL/GenBank/DDBJ databases">
        <authorList>
            <person name="Kim H.J."/>
            <person name="Triplett B.A."/>
        </authorList>
    </citation>
    <scope>NUCLEOTIDE SEQUENCE [LARGE SCALE GENOMIC DNA]</scope>
    <source>
        <strain evidence="8 9">B29T1</strain>
    </source>
</reference>
<organism evidence="8 9">
    <name type="scientific">Arboricoccus pini</name>
    <dbReference type="NCBI Taxonomy" id="1963835"/>
    <lineage>
        <taxon>Bacteria</taxon>
        <taxon>Pseudomonadati</taxon>
        <taxon>Pseudomonadota</taxon>
        <taxon>Alphaproteobacteria</taxon>
        <taxon>Geminicoccales</taxon>
        <taxon>Geminicoccaceae</taxon>
        <taxon>Arboricoccus</taxon>
    </lineage>
</organism>
<dbReference type="InterPro" id="IPR050356">
    <property type="entry name" value="SulA_CellDiv_inhibitor"/>
</dbReference>
<accession>A0A212QQ90</accession>
<feature type="domain" description="UmuC" evidence="6">
    <location>
        <begin position="6"/>
        <end position="124"/>
    </location>
</feature>
<keyword evidence="9" id="KW-1185">Reference proteome</keyword>
<dbReference type="InterPro" id="IPR001126">
    <property type="entry name" value="UmuC"/>
</dbReference>
<keyword evidence="3" id="KW-0227">DNA damage</keyword>
<evidence type="ECO:0000256" key="4">
    <source>
        <dbReference type="ARBA" id="ARBA00025589"/>
    </source>
</evidence>
<dbReference type="PANTHER" id="PTHR35369">
    <property type="entry name" value="BLR3025 PROTEIN-RELATED"/>
    <property type="match status" value="1"/>
</dbReference>
<proteinExistence type="predicted"/>
<evidence type="ECO:0000256" key="5">
    <source>
        <dbReference type="ARBA" id="ARBA00049244"/>
    </source>
</evidence>
<dbReference type="InterPro" id="IPR017961">
    <property type="entry name" value="DNA_pol_Y-fam_little_finger"/>
</dbReference>
<dbReference type="Proteomes" id="UP000197065">
    <property type="component" value="Unassembled WGS sequence"/>
</dbReference>
<evidence type="ECO:0000256" key="3">
    <source>
        <dbReference type="ARBA" id="ARBA00022763"/>
    </source>
</evidence>
<evidence type="ECO:0000313" key="9">
    <source>
        <dbReference type="Proteomes" id="UP000197065"/>
    </source>
</evidence>
<sequence>MPVLRAVDAGARAAGLRPGMRLADAYGLCPALVSAEADLQVEREGLEALARWCQRWSPIVVADAAIEAREEGGGASLLLDMAGCLHLFGGARALLWQVQDVLARRGLTTRVALAADPLAAWAWARFGAGDRRILKTADPRLQHLPLAALRLQPRTGRALHRLGFHRLAQVMAMPRAALARRYGADIVHRLDQLEGRRPWPLRPVAETFALAEARNFAQPIGRTEDIEAVALGLLELLCQRLEHAEQGALRLVLVLTRPHGQAKRLEIGLGRPTRELAHLRRLLRLRLEDLLLRSEEGIERLELQIMEMMPLKPAQTGGTGESVDRSADLARLADQLELRLGADRVVRLEPVASHVPERAVRQRRLAEPATATAWPPLSPRPLRLLAARPRPEALGLRPEEVGILEGPERILPEWWRPEDATAPPRDYVVAILRDGRRFWLCREDASQSLAWGGWVVHGRFD</sequence>
<dbReference type="GO" id="GO:0003684">
    <property type="term" value="F:damaged DNA binding"/>
    <property type="evidence" value="ECO:0007669"/>
    <property type="project" value="InterPro"/>
</dbReference>
<evidence type="ECO:0000313" key="8">
    <source>
        <dbReference type="EMBL" id="SNB61441.1"/>
    </source>
</evidence>
<comment type="subunit">
    <text evidence="1">Monomer.</text>
</comment>
<dbReference type="EMBL" id="FYEH01000002">
    <property type="protein sequence ID" value="SNB61441.1"/>
    <property type="molecule type" value="Genomic_DNA"/>
</dbReference>
<dbReference type="AlphaFoldDB" id="A0A212QQ90"/>
<dbReference type="InterPro" id="IPR043502">
    <property type="entry name" value="DNA/RNA_pol_sf"/>
</dbReference>
<dbReference type="GO" id="GO:0006281">
    <property type="term" value="P:DNA repair"/>
    <property type="evidence" value="ECO:0007669"/>
    <property type="project" value="InterPro"/>
</dbReference>
<dbReference type="Pfam" id="PF00817">
    <property type="entry name" value="IMS"/>
    <property type="match status" value="1"/>
</dbReference>
<dbReference type="SUPFAM" id="SSF56672">
    <property type="entry name" value="DNA/RNA polymerases"/>
    <property type="match status" value="1"/>
</dbReference>
<protein>
    <recommendedName>
        <fullName evidence="2">DNA-directed DNA polymerase</fullName>
        <ecNumber evidence="2">2.7.7.7</ecNumber>
    </recommendedName>
</protein>
<dbReference type="PANTHER" id="PTHR35369:SF2">
    <property type="entry name" value="BLR3025 PROTEIN"/>
    <property type="match status" value="1"/>
</dbReference>
<evidence type="ECO:0000256" key="1">
    <source>
        <dbReference type="ARBA" id="ARBA00011245"/>
    </source>
</evidence>
<name>A0A212QQ90_9PROT</name>
<dbReference type="CDD" id="cd03468">
    <property type="entry name" value="PolY_like"/>
    <property type="match status" value="1"/>
</dbReference>
<evidence type="ECO:0000256" key="2">
    <source>
        <dbReference type="ARBA" id="ARBA00012417"/>
    </source>
</evidence>
<comment type="catalytic activity">
    <reaction evidence="5">
        <text>DNA(n) + a 2'-deoxyribonucleoside 5'-triphosphate = DNA(n+1) + diphosphate</text>
        <dbReference type="Rhea" id="RHEA:22508"/>
        <dbReference type="Rhea" id="RHEA-COMP:17339"/>
        <dbReference type="Rhea" id="RHEA-COMP:17340"/>
        <dbReference type="ChEBI" id="CHEBI:33019"/>
        <dbReference type="ChEBI" id="CHEBI:61560"/>
        <dbReference type="ChEBI" id="CHEBI:173112"/>
        <dbReference type="EC" id="2.7.7.7"/>
    </reaction>
</comment>